<keyword evidence="2" id="KW-0479">Metal-binding</keyword>
<dbReference type="SUPFAM" id="SSF47188">
    <property type="entry name" value="Hemerythrin-like"/>
    <property type="match status" value="1"/>
</dbReference>
<sequence>MIAIWDSSLSVGDGILDAEHRLVVDLLNELDVALAVGAPFAVVEMALDALGRAVARHFARSAEPHPPGEHDRILGRVRQLQQAWGLGQRQRLDHRALLELGRRWIAHIGRHEPPPGPAPLFRRPQVRFAASA</sequence>
<dbReference type="Gene3D" id="1.20.120.50">
    <property type="entry name" value="Hemerythrin-like"/>
    <property type="match status" value="1"/>
</dbReference>
<evidence type="ECO:0000313" key="4">
    <source>
        <dbReference type="EMBL" id="MFD2232611.1"/>
    </source>
</evidence>
<evidence type="ECO:0000256" key="2">
    <source>
        <dbReference type="ARBA" id="ARBA00022723"/>
    </source>
</evidence>
<protein>
    <submittedName>
        <fullName evidence="4">Bacteriohemerythrin</fullName>
    </submittedName>
</protein>
<evidence type="ECO:0000256" key="1">
    <source>
        <dbReference type="ARBA" id="ARBA00010587"/>
    </source>
</evidence>
<organism evidence="4 5">
    <name type="scientific">Phaeospirillum tilakii</name>
    <dbReference type="NCBI Taxonomy" id="741673"/>
    <lineage>
        <taxon>Bacteria</taxon>
        <taxon>Pseudomonadati</taxon>
        <taxon>Pseudomonadota</taxon>
        <taxon>Alphaproteobacteria</taxon>
        <taxon>Rhodospirillales</taxon>
        <taxon>Rhodospirillaceae</taxon>
        <taxon>Phaeospirillum</taxon>
    </lineage>
</organism>
<gene>
    <name evidence="4" type="ORF">ACFSNB_02210</name>
</gene>
<dbReference type="Proteomes" id="UP001597296">
    <property type="component" value="Unassembled WGS sequence"/>
</dbReference>
<evidence type="ECO:0000256" key="3">
    <source>
        <dbReference type="ARBA" id="ARBA00023004"/>
    </source>
</evidence>
<dbReference type="RefSeq" id="WP_377314079.1">
    <property type="nucleotide sequence ID" value="NZ_JBHUIY010000003.1"/>
</dbReference>
<dbReference type="InterPro" id="IPR035938">
    <property type="entry name" value="Hemerythrin-like_sf"/>
</dbReference>
<proteinExistence type="inferred from homology"/>
<keyword evidence="3" id="KW-0408">Iron</keyword>
<comment type="caution">
    <text evidence="4">The sequence shown here is derived from an EMBL/GenBank/DDBJ whole genome shotgun (WGS) entry which is preliminary data.</text>
</comment>
<reference evidence="5" key="1">
    <citation type="journal article" date="2019" name="Int. J. Syst. Evol. Microbiol.">
        <title>The Global Catalogue of Microorganisms (GCM) 10K type strain sequencing project: providing services to taxonomists for standard genome sequencing and annotation.</title>
        <authorList>
            <consortium name="The Broad Institute Genomics Platform"/>
            <consortium name="The Broad Institute Genome Sequencing Center for Infectious Disease"/>
            <person name="Wu L."/>
            <person name="Ma J."/>
        </authorList>
    </citation>
    <scope>NUCLEOTIDE SEQUENCE [LARGE SCALE GENOMIC DNA]</scope>
    <source>
        <strain evidence="5">KCTC 15012</strain>
    </source>
</reference>
<name>A0ABW5C8U5_9PROT</name>
<comment type="similarity">
    <text evidence="1">Belongs to the hemerythrin family.</text>
</comment>
<dbReference type="EMBL" id="JBHUIY010000003">
    <property type="protein sequence ID" value="MFD2232611.1"/>
    <property type="molecule type" value="Genomic_DNA"/>
</dbReference>
<keyword evidence="5" id="KW-1185">Reference proteome</keyword>
<evidence type="ECO:0000313" key="5">
    <source>
        <dbReference type="Proteomes" id="UP001597296"/>
    </source>
</evidence>
<accession>A0ABW5C8U5</accession>